<dbReference type="Pfam" id="PF04168">
    <property type="entry name" value="Alpha-E"/>
    <property type="match status" value="1"/>
</dbReference>
<dbReference type="HOGENOM" id="CLU_071567_1_0_9"/>
<dbReference type="eggNOG" id="COG2307">
    <property type="taxonomic scope" value="Bacteria"/>
</dbReference>
<accession>R7ZDR6</accession>
<dbReference type="OrthoDB" id="9803532at2"/>
<gene>
    <name evidence="2" type="ORF">H131_11963</name>
</gene>
<dbReference type="AlphaFoldDB" id="R7ZDR6"/>
<dbReference type="RefSeq" id="WP_010859335.1">
    <property type="nucleotide sequence ID" value="NZ_KB933398.1"/>
</dbReference>
<dbReference type="InterPro" id="IPR007296">
    <property type="entry name" value="DUF403"/>
</dbReference>
<evidence type="ECO:0000313" key="2">
    <source>
        <dbReference type="EMBL" id="EON72290.1"/>
    </source>
</evidence>
<dbReference type="Proteomes" id="UP000013911">
    <property type="component" value="Unassembled WGS sequence"/>
</dbReference>
<dbReference type="PANTHER" id="PTHR34595">
    <property type="entry name" value="BLR5612 PROTEIN"/>
    <property type="match status" value="1"/>
</dbReference>
<evidence type="ECO:0000259" key="1">
    <source>
        <dbReference type="Pfam" id="PF04168"/>
    </source>
</evidence>
<protein>
    <recommendedName>
        <fullName evidence="1">DUF403 domain-containing protein</fullName>
    </recommendedName>
</protein>
<dbReference type="PANTHER" id="PTHR34595:SF7">
    <property type="entry name" value="SLL1039 PROTEIN"/>
    <property type="match status" value="1"/>
</dbReference>
<evidence type="ECO:0000313" key="3">
    <source>
        <dbReference type="Proteomes" id="UP000013911"/>
    </source>
</evidence>
<organism evidence="2 3">
    <name type="scientific">Lysinibacillus sphaericus OT4b.31</name>
    <dbReference type="NCBI Taxonomy" id="1285586"/>
    <lineage>
        <taxon>Bacteria</taxon>
        <taxon>Bacillati</taxon>
        <taxon>Bacillota</taxon>
        <taxon>Bacilli</taxon>
        <taxon>Bacillales</taxon>
        <taxon>Bacillaceae</taxon>
        <taxon>Lysinibacillus</taxon>
    </lineage>
</organism>
<dbReference type="InterPro" id="IPR051680">
    <property type="entry name" value="ATP-dep_Glu-Cys_Ligase-2"/>
</dbReference>
<name>R7ZDR6_LYSSH</name>
<sequence length="321" mass="38137">MLSRVADALYWMARYSERTETNAHILQVQLLNMLEQSGNENEYIDHWEAILEICASKEEFMSYYESRRVNPLIEYLLFSEKNSNALLVTLRAVRENARITRDSIPIELWELQNSFYLYLQQEIIEREKPFPLISLNYFLQNVRKTSLTVTGLIEGSMERELPFYFIQVGKWLERAEKTIRMVLIMLEQQKQLTTSIQEADGEFLLDLSKATESYFRKHRQTNLASVIQYLLHDEHFPRSVMFCLKKLEDAFMQIEKDHQSARFLAVHNPLKALLMAMLNIDLWTITLEEAIFSMEERLWQCTDFSQTFATIYHLYEPRLQS</sequence>
<dbReference type="EMBL" id="AQPX01000018">
    <property type="protein sequence ID" value="EON72290.1"/>
    <property type="molecule type" value="Genomic_DNA"/>
</dbReference>
<comment type="caution">
    <text evidence="2">The sequence shown here is derived from an EMBL/GenBank/DDBJ whole genome shotgun (WGS) entry which is preliminary data.</text>
</comment>
<reference evidence="2 3" key="1">
    <citation type="submission" date="2013-04" db="EMBL/GenBank/DDBJ databases">
        <title>Draft genome of the heavy metal tolerant bacterium Lysinibacillus sphaericus strain OT4b.31.</title>
        <authorList>
            <person name="Pena-Montenegro T.D."/>
            <person name="Dussan J."/>
        </authorList>
    </citation>
    <scope>NUCLEOTIDE SEQUENCE [LARGE SCALE GENOMIC DNA]</scope>
    <source>
        <strain evidence="2 3">OT4b.31</strain>
    </source>
</reference>
<proteinExistence type="predicted"/>
<feature type="domain" description="DUF403" evidence="1">
    <location>
        <begin position="1"/>
        <end position="300"/>
    </location>
</feature>
<dbReference type="PATRIC" id="fig|1285586.5.peg.2435"/>